<name>I7LBE1_9LACO</name>
<evidence type="ECO:0008006" key="5">
    <source>
        <dbReference type="Google" id="ProtNLM"/>
    </source>
</evidence>
<dbReference type="InterPro" id="IPR052339">
    <property type="entry name" value="Fe-S_Maturation_MIP18"/>
</dbReference>
<protein>
    <recommendedName>
        <fullName evidence="5">Metal-sulfur cluster biosynthetic enzyme</fullName>
    </recommendedName>
</protein>
<feature type="domain" description="MIP18 family-like" evidence="1">
    <location>
        <begin position="10"/>
        <end position="81"/>
    </location>
</feature>
<dbReference type="PANTHER" id="PTHR42831:SF1">
    <property type="entry name" value="FE-S PROTEIN MATURATION AUXILIARY FACTOR YITW"/>
    <property type="match status" value="1"/>
</dbReference>
<accession>I7LBE1</accession>
<dbReference type="InterPro" id="IPR038062">
    <property type="entry name" value="ScdA-like_N_sf"/>
</dbReference>
<reference evidence="3 4" key="1">
    <citation type="submission" date="2012-06" db="EMBL/GenBank/DDBJ databases">
        <title>Draft Genome Sequence of Lactobacillus pasteurii CRBIP 24.76T.</title>
        <authorList>
            <person name="Cousin S."/>
            <person name="Bouchier C."/>
            <person name="Loux V."/>
            <person name="Ma L."/>
            <person name="Creno S."/>
            <person name="Bizet C."/>
            <person name="Clermont D."/>
        </authorList>
    </citation>
    <scope>NUCLEOTIDE SEQUENCE [LARGE SCALE GENOMIC DNA]</scope>
    <source>
        <strain evidence="4">CRBIP 24.76T</strain>
    </source>
</reference>
<evidence type="ECO:0000259" key="2">
    <source>
        <dbReference type="Pfam" id="PF08984"/>
    </source>
</evidence>
<organism evidence="3 4">
    <name type="scientific">Lactobacillus pasteurii DSM 23907 = CRBIP 24.76</name>
    <dbReference type="NCBI Taxonomy" id="1423790"/>
    <lineage>
        <taxon>Bacteria</taxon>
        <taxon>Bacillati</taxon>
        <taxon>Bacillota</taxon>
        <taxon>Bacilli</taxon>
        <taxon>Lactobacillales</taxon>
        <taxon>Lactobacillaceae</taxon>
        <taxon>Lactobacillus</taxon>
    </lineage>
</organism>
<dbReference type="InterPro" id="IPR034904">
    <property type="entry name" value="FSCA_dom_sf"/>
</dbReference>
<dbReference type="Gene3D" id="3.30.300.130">
    <property type="entry name" value="Fe-S cluster assembly (FSCA)"/>
    <property type="match status" value="1"/>
</dbReference>
<dbReference type="STRING" id="1423790.BN53_05260"/>
<dbReference type="SUPFAM" id="SSF117916">
    <property type="entry name" value="Fe-S cluster assembly (FSCA) domain-like"/>
    <property type="match status" value="1"/>
</dbReference>
<dbReference type="Pfam" id="PF08984">
    <property type="entry name" value="DUF1858"/>
    <property type="match status" value="1"/>
</dbReference>
<sequence length="189" mass="21547">MEEKKLQLVDQVIEKLQKVEDPELFVDIVNLGLVYGIEIKDRSCQVNLTLTTMGCPLSQYLDEEIKKAILELSEIDQVEVKLVWYPVWTPERMTQAAKKMLGMAEKEAPKEPEKPGKLLDVDTPIKTLADKYPDFVQDMYDIGFTRITIPGMVSTVGRMMTLRLGAKAMGFELEKVKADLIEKGYQFND</sequence>
<proteinExistence type="predicted"/>
<evidence type="ECO:0000313" key="4">
    <source>
        <dbReference type="Proteomes" id="UP000009311"/>
    </source>
</evidence>
<dbReference type="eggNOG" id="COG2151">
    <property type="taxonomic scope" value="Bacteria"/>
</dbReference>
<dbReference type="EMBL" id="CAKD01000022">
    <property type="protein sequence ID" value="CCI85496.1"/>
    <property type="molecule type" value="Genomic_DNA"/>
</dbReference>
<feature type="domain" description="DUF1858" evidence="2">
    <location>
        <begin position="120"/>
        <end position="176"/>
    </location>
</feature>
<dbReference type="Gene3D" id="1.10.3910.10">
    <property type="entry name" value="SP0561-like"/>
    <property type="match status" value="1"/>
</dbReference>
<dbReference type="PATRIC" id="fig|1423790.3.peg.1460"/>
<dbReference type="RefSeq" id="WP_009560048.1">
    <property type="nucleotide sequence ID" value="NZ_AYZN01000005.1"/>
</dbReference>
<dbReference type="Proteomes" id="UP000009311">
    <property type="component" value="Unassembled WGS sequence"/>
</dbReference>
<gene>
    <name evidence="3" type="ORF">BN53_05260</name>
</gene>
<dbReference type="PANTHER" id="PTHR42831">
    <property type="entry name" value="FE-S PROTEIN MATURATION AUXILIARY FACTOR YITW"/>
    <property type="match status" value="1"/>
</dbReference>
<dbReference type="OrthoDB" id="9805360at2"/>
<evidence type="ECO:0000259" key="1">
    <source>
        <dbReference type="Pfam" id="PF01883"/>
    </source>
</evidence>
<comment type="caution">
    <text evidence="3">The sequence shown here is derived from an EMBL/GenBank/DDBJ whole genome shotgun (WGS) entry which is preliminary data.</text>
</comment>
<dbReference type="AlphaFoldDB" id="I7LBE1"/>
<dbReference type="SUPFAM" id="SSF140683">
    <property type="entry name" value="SP0561-like"/>
    <property type="match status" value="1"/>
</dbReference>
<dbReference type="InterPro" id="IPR015077">
    <property type="entry name" value="DUF1858"/>
</dbReference>
<evidence type="ECO:0000313" key="3">
    <source>
        <dbReference type="EMBL" id="CCI85496.1"/>
    </source>
</evidence>
<keyword evidence="4" id="KW-1185">Reference proteome</keyword>
<dbReference type="Pfam" id="PF01883">
    <property type="entry name" value="FeS_assembly_P"/>
    <property type="match status" value="1"/>
</dbReference>
<dbReference type="InterPro" id="IPR002744">
    <property type="entry name" value="MIP18-like"/>
</dbReference>